<feature type="domain" description="PDZ" evidence="8">
    <location>
        <begin position="254"/>
        <end position="325"/>
    </location>
</feature>
<evidence type="ECO:0000313" key="9">
    <source>
        <dbReference type="EMBL" id="KEZ76101.1"/>
    </source>
</evidence>
<gene>
    <name evidence="9" type="ORF">C41B8_16544</name>
</gene>
<keyword evidence="4 5" id="KW-0720">Serine protease</keyword>
<proteinExistence type="inferred from homology"/>
<dbReference type="GO" id="GO:0030288">
    <property type="term" value="C:outer membrane-bounded periplasmic space"/>
    <property type="evidence" value="ECO:0007669"/>
    <property type="project" value="TreeGrafter"/>
</dbReference>
<evidence type="ECO:0000256" key="6">
    <source>
        <dbReference type="SAM" id="MobiDB-lite"/>
    </source>
</evidence>
<dbReference type="PROSITE" id="PS50106">
    <property type="entry name" value="PDZ"/>
    <property type="match status" value="1"/>
</dbReference>
<dbReference type="InterPro" id="IPR004447">
    <property type="entry name" value="Peptidase_S41A"/>
</dbReference>
<dbReference type="PANTHER" id="PTHR32060:SF22">
    <property type="entry name" value="CARBOXYL-TERMINAL-PROCESSING PEPTIDASE 3, CHLOROPLASTIC"/>
    <property type="match status" value="1"/>
</dbReference>
<dbReference type="InterPro" id="IPR040573">
    <property type="entry name" value="TSP_N"/>
</dbReference>
<evidence type="ECO:0000256" key="5">
    <source>
        <dbReference type="RuleBase" id="RU004404"/>
    </source>
</evidence>
<feature type="chain" id="PRO_5001776463" evidence="7">
    <location>
        <begin position="25"/>
        <end position="716"/>
    </location>
</feature>
<dbReference type="InterPro" id="IPR005151">
    <property type="entry name" value="Tail-specific_protease"/>
</dbReference>
<dbReference type="InterPro" id="IPR029045">
    <property type="entry name" value="ClpP/crotonase-like_dom_sf"/>
</dbReference>
<dbReference type="SMART" id="SM00245">
    <property type="entry name" value="TSPc"/>
    <property type="match status" value="1"/>
</dbReference>
<dbReference type="STRING" id="1304275.C41B8_16544"/>
<keyword evidence="2 5" id="KW-0645">Protease</keyword>
<feature type="compositionally biased region" description="Polar residues" evidence="6">
    <location>
        <begin position="673"/>
        <end position="684"/>
    </location>
</feature>
<dbReference type="AlphaFoldDB" id="A0A084IHB7"/>
<evidence type="ECO:0000256" key="3">
    <source>
        <dbReference type="ARBA" id="ARBA00022801"/>
    </source>
</evidence>
<organism evidence="9 10">
    <name type="scientific">Salinisphaera hydrothermalis (strain C41B8)</name>
    <dbReference type="NCBI Taxonomy" id="1304275"/>
    <lineage>
        <taxon>Bacteria</taxon>
        <taxon>Pseudomonadati</taxon>
        <taxon>Pseudomonadota</taxon>
        <taxon>Gammaproteobacteria</taxon>
        <taxon>Salinisphaerales</taxon>
        <taxon>Salinisphaeraceae</taxon>
        <taxon>Salinisphaera</taxon>
    </lineage>
</organism>
<dbReference type="GO" id="GO:0007165">
    <property type="term" value="P:signal transduction"/>
    <property type="evidence" value="ECO:0007669"/>
    <property type="project" value="TreeGrafter"/>
</dbReference>
<accession>A0A084IHB7</accession>
<dbReference type="PANTHER" id="PTHR32060">
    <property type="entry name" value="TAIL-SPECIFIC PROTEASE"/>
    <property type="match status" value="1"/>
</dbReference>
<dbReference type="eggNOG" id="COG0793">
    <property type="taxonomic scope" value="Bacteria"/>
</dbReference>
<protein>
    <submittedName>
        <fullName evidence="9">Peptidase S41A, C-terminal protease</fullName>
    </submittedName>
</protein>
<feature type="region of interest" description="Disordered" evidence="6">
    <location>
        <begin position="29"/>
        <end position="52"/>
    </location>
</feature>
<dbReference type="Gene3D" id="3.30.750.44">
    <property type="match status" value="1"/>
</dbReference>
<dbReference type="Gene3D" id="3.90.226.10">
    <property type="entry name" value="2-enoyl-CoA Hydratase, Chain A, domain 1"/>
    <property type="match status" value="1"/>
</dbReference>
<dbReference type="Pfam" id="PF03572">
    <property type="entry name" value="Peptidase_S41"/>
    <property type="match status" value="1"/>
</dbReference>
<dbReference type="InterPro" id="IPR020992">
    <property type="entry name" value="Tail_Prtase_C"/>
</dbReference>
<dbReference type="CDD" id="cd07560">
    <property type="entry name" value="Peptidase_S41_CPP"/>
    <property type="match status" value="1"/>
</dbReference>
<keyword evidence="10" id="KW-1185">Reference proteome</keyword>
<keyword evidence="3 5" id="KW-0378">Hydrolase</keyword>
<evidence type="ECO:0000259" key="8">
    <source>
        <dbReference type="PROSITE" id="PS50106"/>
    </source>
</evidence>
<reference evidence="9 10" key="1">
    <citation type="submission" date="2013-03" db="EMBL/GenBank/DDBJ databases">
        <title>Salinisphaera hydrothermalis C41B8 Genome Sequencing.</title>
        <authorList>
            <person name="Li C."/>
            <person name="Lai Q."/>
            <person name="Shao Z."/>
        </authorList>
    </citation>
    <scope>NUCLEOTIDE SEQUENCE [LARGE SCALE GENOMIC DNA]</scope>
    <source>
        <strain evidence="9 10">C41B8</strain>
    </source>
</reference>
<dbReference type="Proteomes" id="UP000028302">
    <property type="component" value="Unassembled WGS sequence"/>
</dbReference>
<dbReference type="CDD" id="cd06782">
    <property type="entry name" value="cpPDZ_CPP-like"/>
    <property type="match status" value="1"/>
</dbReference>
<dbReference type="InterPro" id="IPR001478">
    <property type="entry name" value="PDZ"/>
</dbReference>
<dbReference type="SMART" id="SM00228">
    <property type="entry name" value="PDZ"/>
    <property type="match status" value="1"/>
</dbReference>
<comment type="similarity">
    <text evidence="1 5">Belongs to the peptidase S41A family.</text>
</comment>
<comment type="caution">
    <text evidence="9">The sequence shown here is derived from an EMBL/GenBank/DDBJ whole genome shotgun (WGS) entry which is preliminary data.</text>
</comment>
<dbReference type="Pfam" id="PF11818">
    <property type="entry name" value="DUF3340"/>
    <property type="match status" value="1"/>
</dbReference>
<sequence length="716" mass="79348">MIFMRYLALSLVLLAMLCVQTGCAASETQPAPVPDAGAGPAQGYTPLTPDNDQSKIDQEVVRELQDNHYNKIKLDNQFSEKFFKAYLDDLDGTHSVFLASDVKRLKREYGDELDDQLKSGNLTAAYAIFNTYQKRRIQIDQWALNRIKQGLGTLNLDDQESFKVDRENAPWPANADAREKLWTKQLENQVIDLRLNDIKPAEIQKRLTQRYTNELKQLRQAEPTDAFSVYMDAYTHCYDPHTDYFSPRRYEDFSIDMNLQLQGIGAELRSKNGYAEIVRLIPGGPAAKSGKLKPTDRIIAVGQGKKGDFTDVIGMRLDETVQLIRGKAGSYVRLQVSPSDNGQTKTITLKRAKIKLKDQEASSQIIHVKRNGTDHKIGLITLPSFYNGTAEDVKKQLIKLKKDHVDAVILDLRNNGGGALGEAMQLIGLFMNSAPGVQIQDADGNIQVLGDRNNGAVYTGPLAVMTNRLSASASEIVAGALQDYGRALILGSQTFGKGTVQTLLPLSSGQLKLTEAKFYRVSGKSTQDRGVTPDITYPSAIDPDKIGESALPNALPYDTIPPTAYPSSDTLQKLLPTLKKEHQERIAHDPDFQYLVQRIELARKQSDQNTVSLDINTRRKEQQQLEDKMLALANAHRKATGKTPYKDYKAFEDAQDADATSGDNGNKGETKDTLPTQPTGSTNSDKIDAYETESANILLDLIQAYHSAQQGHKKAA</sequence>
<dbReference type="GO" id="GO:0006508">
    <property type="term" value="P:proteolysis"/>
    <property type="evidence" value="ECO:0007669"/>
    <property type="project" value="UniProtKB-KW"/>
</dbReference>
<dbReference type="Gene3D" id="2.30.42.10">
    <property type="match status" value="1"/>
</dbReference>
<evidence type="ECO:0000256" key="1">
    <source>
        <dbReference type="ARBA" id="ARBA00009179"/>
    </source>
</evidence>
<feature type="region of interest" description="Disordered" evidence="6">
    <location>
        <begin position="656"/>
        <end position="688"/>
    </location>
</feature>
<feature type="compositionally biased region" description="Low complexity" evidence="6">
    <location>
        <begin position="34"/>
        <end position="43"/>
    </location>
</feature>
<keyword evidence="7" id="KW-0732">Signal</keyword>
<feature type="signal peptide" evidence="7">
    <location>
        <begin position="1"/>
        <end position="24"/>
    </location>
</feature>
<dbReference type="Pfam" id="PF00595">
    <property type="entry name" value="PDZ"/>
    <property type="match status" value="1"/>
</dbReference>
<name>A0A084IHB7_SALHC</name>
<evidence type="ECO:0000313" key="10">
    <source>
        <dbReference type="Proteomes" id="UP000028302"/>
    </source>
</evidence>
<evidence type="ECO:0000256" key="4">
    <source>
        <dbReference type="ARBA" id="ARBA00022825"/>
    </source>
</evidence>
<dbReference type="GO" id="GO:0004175">
    <property type="term" value="F:endopeptidase activity"/>
    <property type="evidence" value="ECO:0007669"/>
    <property type="project" value="TreeGrafter"/>
</dbReference>
<dbReference type="EMBL" id="APNK01000039">
    <property type="protein sequence ID" value="KEZ76101.1"/>
    <property type="molecule type" value="Genomic_DNA"/>
</dbReference>
<evidence type="ECO:0000256" key="2">
    <source>
        <dbReference type="ARBA" id="ARBA00022670"/>
    </source>
</evidence>
<dbReference type="InterPro" id="IPR036034">
    <property type="entry name" value="PDZ_sf"/>
</dbReference>
<dbReference type="GO" id="GO:0008236">
    <property type="term" value="F:serine-type peptidase activity"/>
    <property type="evidence" value="ECO:0007669"/>
    <property type="project" value="UniProtKB-KW"/>
</dbReference>
<dbReference type="NCBIfam" id="TIGR00225">
    <property type="entry name" value="prc"/>
    <property type="match status" value="1"/>
</dbReference>
<evidence type="ECO:0000256" key="7">
    <source>
        <dbReference type="SAM" id="SignalP"/>
    </source>
</evidence>
<dbReference type="Pfam" id="PF17804">
    <property type="entry name" value="TSP_NTD"/>
    <property type="match status" value="1"/>
</dbReference>
<dbReference type="SUPFAM" id="SSF52096">
    <property type="entry name" value="ClpP/crotonase"/>
    <property type="match status" value="1"/>
</dbReference>
<dbReference type="SUPFAM" id="SSF50156">
    <property type="entry name" value="PDZ domain-like"/>
    <property type="match status" value="1"/>
</dbReference>